<dbReference type="Proteomes" id="UP000735302">
    <property type="component" value="Unassembled WGS sequence"/>
</dbReference>
<dbReference type="InterPro" id="IPR027806">
    <property type="entry name" value="HARBI1_dom"/>
</dbReference>
<gene>
    <name evidence="4" type="ORF">PoB_005065000</name>
</gene>
<comment type="cofactor">
    <cofactor evidence="1">
        <name>a divalent metal cation</name>
        <dbReference type="ChEBI" id="CHEBI:60240"/>
    </cofactor>
</comment>
<reference evidence="4 5" key="1">
    <citation type="journal article" date="2021" name="Elife">
        <title>Chloroplast acquisition without the gene transfer in kleptoplastic sea slugs, Plakobranchus ocellatus.</title>
        <authorList>
            <person name="Maeda T."/>
            <person name="Takahashi S."/>
            <person name="Yoshida T."/>
            <person name="Shimamura S."/>
            <person name="Takaki Y."/>
            <person name="Nagai Y."/>
            <person name="Toyoda A."/>
            <person name="Suzuki Y."/>
            <person name="Arimoto A."/>
            <person name="Ishii H."/>
            <person name="Satoh N."/>
            <person name="Nishiyama T."/>
            <person name="Hasebe M."/>
            <person name="Maruyama T."/>
            <person name="Minagawa J."/>
            <person name="Obokata J."/>
            <person name="Shigenobu S."/>
        </authorList>
    </citation>
    <scope>NUCLEOTIDE SEQUENCE [LARGE SCALE GENOMIC DNA]</scope>
</reference>
<keyword evidence="2" id="KW-0479">Metal-binding</keyword>
<name>A0AAV4BUM6_9GAST</name>
<dbReference type="EMBL" id="BLXT01005595">
    <property type="protein sequence ID" value="GFO24145.1"/>
    <property type="molecule type" value="Genomic_DNA"/>
</dbReference>
<protein>
    <submittedName>
        <fullName evidence="4">Nuclease harbi1</fullName>
    </submittedName>
</protein>
<evidence type="ECO:0000256" key="1">
    <source>
        <dbReference type="ARBA" id="ARBA00001968"/>
    </source>
</evidence>
<dbReference type="AlphaFoldDB" id="A0AAV4BUM6"/>
<evidence type="ECO:0000313" key="4">
    <source>
        <dbReference type="EMBL" id="GFO24145.1"/>
    </source>
</evidence>
<dbReference type="Pfam" id="PF13359">
    <property type="entry name" value="DDE_Tnp_4"/>
    <property type="match status" value="1"/>
</dbReference>
<evidence type="ECO:0000313" key="5">
    <source>
        <dbReference type="Proteomes" id="UP000735302"/>
    </source>
</evidence>
<comment type="caution">
    <text evidence="4">The sequence shown here is derived from an EMBL/GenBank/DDBJ whole genome shotgun (WGS) entry which is preliminary data.</text>
</comment>
<feature type="domain" description="DDE Tnp4" evidence="3">
    <location>
        <begin position="29"/>
        <end position="94"/>
    </location>
</feature>
<organism evidence="4 5">
    <name type="scientific">Plakobranchus ocellatus</name>
    <dbReference type="NCBI Taxonomy" id="259542"/>
    <lineage>
        <taxon>Eukaryota</taxon>
        <taxon>Metazoa</taxon>
        <taxon>Spiralia</taxon>
        <taxon>Lophotrochozoa</taxon>
        <taxon>Mollusca</taxon>
        <taxon>Gastropoda</taxon>
        <taxon>Heterobranchia</taxon>
        <taxon>Euthyneura</taxon>
        <taxon>Panpulmonata</taxon>
        <taxon>Sacoglossa</taxon>
        <taxon>Placobranchoidea</taxon>
        <taxon>Plakobranchidae</taxon>
        <taxon>Plakobranchus</taxon>
    </lineage>
</organism>
<evidence type="ECO:0000259" key="3">
    <source>
        <dbReference type="Pfam" id="PF13359"/>
    </source>
</evidence>
<keyword evidence="5" id="KW-1185">Reference proteome</keyword>
<accession>A0AAV4BUM6</accession>
<proteinExistence type="predicted"/>
<evidence type="ECO:0000256" key="2">
    <source>
        <dbReference type="ARBA" id="ARBA00022723"/>
    </source>
</evidence>
<dbReference type="GO" id="GO:0046872">
    <property type="term" value="F:metal ion binding"/>
    <property type="evidence" value="ECO:0007669"/>
    <property type="project" value="UniProtKB-KW"/>
</dbReference>
<sequence length="174" mass="19282">MAEPNIAMWKKSSDEFYSKWNFRNCVGTIDGKHIRLKKPALSGATYWNYKGYCSIILLAVVDANGRFLVIDVGSFGGCSDGGIFRESQFGKLLIERKLHLPAPIRIPQTEQLIPPVFVADEALPALGTTLIILCWVDTGKRFKVVKAMARIRALDFSCGSLQASYQMCHGYSSG</sequence>